<sequence length="204" mass="21833">MAEETQVKRKYTVPVLLVIMMVMMTMIIIFYSNSLLKGQSRDTERGQRIGERYGFALLFADQLHDGAEGMLNAKTTADKVRAAESLGGAKAASGEAIALFADADSESTGKSAEETIKPYEQVLKNMLGEGGALDGVGQTDGTLTAAQSDALARARDVADAVRKKLASYRPLTGEAGFRQMEAGGEWIPSAIEAGKDFLVYGKVE</sequence>
<keyword evidence="3" id="KW-1185">Reference proteome</keyword>
<name>A0ABW0HVD6_9BACL</name>
<dbReference type="EMBL" id="JBHSMI010000029">
    <property type="protein sequence ID" value="MFC5405126.1"/>
    <property type="molecule type" value="Genomic_DNA"/>
</dbReference>
<evidence type="ECO:0000313" key="3">
    <source>
        <dbReference type="Proteomes" id="UP001596113"/>
    </source>
</evidence>
<organism evidence="2 3">
    <name type="scientific">Cohnella soli</name>
    <dbReference type="NCBI Taxonomy" id="425005"/>
    <lineage>
        <taxon>Bacteria</taxon>
        <taxon>Bacillati</taxon>
        <taxon>Bacillota</taxon>
        <taxon>Bacilli</taxon>
        <taxon>Bacillales</taxon>
        <taxon>Paenibacillaceae</taxon>
        <taxon>Cohnella</taxon>
    </lineage>
</organism>
<dbReference type="RefSeq" id="WP_378136108.1">
    <property type="nucleotide sequence ID" value="NZ_JBHSMI010000029.1"/>
</dbReference>
<comment type="caution">
    <text evidence="2">The sequence shown here is derived from an EMBL/GenBank/DDBJ whole genome shotgun (WGS) entry which is preliminary data.</text>
</comment>
<evidence type="ECO:0000313" key="2">
    <source>
        <dbReference type="EMBL" id="MFC5405126.1"/>
    </source>
</evidence>
<keyword evidence="1" id="KW-0812">Transmembrane</keyword>
<protein>
    <recommendedName>
        <fullName evidence="4">Methyl-accepting chemotaxis protein</fullName>
    </recommendedName>
</protein>
<evidence type="ECO:0008006" key="4">
    <source>
        <dbReference type="Google" id="ProtNLM"/>
    </source>
</evidence>
<proteinExistence type="predicted"/>
<dbReference type="Proteomes" id="UP001596113">
    <property type="component" value="Unassembled WGS sequence"/>
</dbReference>
<accession>A0ABW0HVD6</accession>
<reference evidence="3" key="1">
    <citation type="journal article" date="2019" name="Int. J. Syst. Evol. Microbiol.">
        <title>The Global Catalogue of Microorganisms (GCM) 10K type strain sequencing project: providing services to taxonomists for standard genome sequencing and annotation.</title>
        <authorList>
            <consortium name="The Broad Institute Genomics Platform"/>
            <consortium name="The Broad Institute Genome Sequencing Center for Infectious Disease"/>
            <person name="Wu L."/>
            <person name="Ma J."/>
        </authorList>
    </citation>
    <scope>NUCLEOTIDE SEQUENCE [LARGE SCALE GENOMIC DNA]</scope>
    <source>
        <strain evidence="3">CGMCC 1.18575</strain>
    </source>
</reference>
<feature type="transmembrane region" description="Helical" evidence="1">
    <location>
        <begin position="12"/>
        <end position="31"/>
    </location>
</feature>
<evidence type="ECO:0000256" key="1">
    <source>
        <dbReference type="SAM" id="Phobius"/>
    </source>
</evidence>
<gene>
    <name evidence="2" type="ORF">ACFPOF_20500</name>
</gene>
<keyword evidence="1" id="KW-1133">Transmembrane helix</keyword>
<keyword evidence="1" id="KW-0472">Membrane</keyword>